<comment type="function">
    <text evidence="8">Subunit of the oligosaccharyl transferase (OST) complex that catalyzes the initial transfer of a defined glycan (Glc(3)Man(9)GlcNAc(2) in eukaryotes) from the lipid carrier dolichol-pyrophosphate to an asparagine residue within an Asn-X-Ser/Thr consensus motif in nascent polypeptide chains, the first step in protein N-glycosylation. N-glycosylation occurs cotranslationally and the complex associates with the Sec61 complex at the channel-forming translocon complex that mediates protein translocation across the endoplasmic reticulum (ER).</text>
</comment>
<comment type="subcellular location">
    <subcellularLocation>
        <location evidence="8">Endoplasmic reticulum membrane</location>
        <topology evidence="8">Single-pass type I membrane protein</topology>
    </subcellularLocation>
    <subcellularLocation>
        <location evidence="1">Membrane</location>
        <topology evidence="1">Single-pass type I membrane protein</topology>
    </subcellularLocation>
</comment>
<name>A0AA43QT48_9LECA</name>
<dbReference type="GO" id="GO:0018279">
    <property type="term" value="P:protein N-linked glycosylation via asparagine"/>
    <property type="evidence" value="ECO:0007669"/>
    <property type="project" value="UniProtKB-UniRule"/>
</dbReference>
<feature type="chain" id="PRO_5041488902" description="Dolichyl-diphosphooligosaccharide--protein glycosyltransferase subunit WBP1" evidence="8">
    <location>
        <begin position="19"/>
        <end position="425"/>
    </location>
</feature>
<keyword evidence="4 8" id="KW-0812">Transmembrane</keyword>
<dbReference type="EMBL" id="JAPUFD010000018">
    <property type="protein sequence ID" value="MDI1492171.1"/>
    <property type="molecule type" value="Genomic_DNA"/>
</dbReference>
<accession>A0AA43QT48</accession>
<dbReference type="Proteomes" id="UP001161017">
    <property type="component" value="Unassembled WGS sequence"/>
</dbReference>
<evidence type="ECO:0000256" key="5">
    <source>
        <dbReference type="ARBA" id="ARBA00022824"/>
    </source>
</evidence>
<dbReference type="Pfam" id="PF23358">
    <property type="entry name" value="OST48_MD"/>
    <property type="match status" value="1"/>
</dbReference>
<dbReference type="GO" id="GO:0016740">
    <property type="term" value="F:transferase activity"/>
    <property type="evidence" value="ECO:0007669"/>
    <property type="project" value="UniProtKB-KW"/>
</dbReference>
<evidence type="ECO:0000256" key="7">
    <source>
        <dbReference type="ARBA" id="ARBA00023136"/>
    </source>
</evidence>
<feature type="signal peptide" evidence="8">
    <location>
        <begin position="1"/>
        <end position="18"/>
    </location>
</feature>
<dbReference type="Pfam" id="PF03345">
    <property type="entry name" value="OST48_N"/>
    <property type="match status" value="1"/>
</dbReference>
<evidence type="ECO:0000256" key="6">
    <source>
        <dbReference type="ARBA" id="ARBA00022989"/>
    </source>
</evidence>
<evidence type="ECO:0000313" key="12">
    <source>
        <dbReference type="Proteomes" id="UP001161017"/>
    </source>
</evidence>
<evidence type="ECO:0000259" key="9">
    <source>
        <dbReference type="Pfam" id="PF03345"/>
    </source>
</evidence>
<reference evidence="11" key="1">
    <citation type="journal article" date="2023" name="Genome Biol. Evol.">
        <title>First Whole Genome Sequence and Flow Cytometry Genome Size Data for the Lichen-Forming Fungus Ramalina farinacea (Ascomycota).</title>
        <authorList>
            <person name="Llewellyn T."/>
            <person name="Mian S."/>
            <person name="Hill R."/>
            <person name="Leitch I.J."/>
            <person name="Gaya E."/>
        </authorList>
    </citation>
    <scope>NUCLEOTIDE SEQUENCE</scope>
    <source>
        <strain evidence="11">LIQ254RAFAR</strain>
    </source>
</reference>
<sequence>MRWLTPLLLVALAGLGHALSSTGSRLLVVIEEAAEKAKYSRFWADLEDPSTTSFFFRPNPKVTHAEPDVRAAEGLCRAGLGPALTAKNLLQFINQQGNILLTLTSNSPTPSAISSLLLELNIQLPSDRDSTVLDHFNHDTLAASDRHDVLLVPQPSPARSDIRPFFSGDGTIAFPRAVAQILGSESPLTAPILRAQQTAYTYSPNEDSESADEPFAVGEQIALVSALQARNSARFTVFGSAEALEDTWANAKFKDATGRSGRTANQQFAEQVTAWTFQETGVLKVVRAEHYLSQGDRWVPLKTHNVDEIQLEFSMLSPFYRLNLVPMSQTSQSTLYRASFKLPDQHGIFRFEVNYKRPFLTNLDVKREVTVRHFAHDEWPRSWEISGGWVWIAGVWTTVVAWVAFVGLWLWSEPITRERSGKKLQ</sequence>
<keyword evidence="6 8" id="KW-1133">Transmembrane helix</keyword>
<organism evidence="11 12">
    <name type="scientific">Ramalina farinacea</name>
    <dbReference type="NCBI Taxonomy" id="258253"/>
    <lineage>
        <taxon>Eukaryota</taxon>
        <taxon>Fungi</taxon>
        <taxon>Dikarya</taxon>
        <taxon>Ascomycota</taxon>
        <taxon>Pezizomycotina</taxon>
        <taxon>Lecanoromycetes</taxon>
        <taxon>OSLEUM clade</taxon>
        <taxon>Lecanoromycetidae</taxon>
        <taxon>Lecanorales</taxon>
        <taxon>Lecanorineae</taxon>
        <taxon>Ramalinaceae</taxon>
        <taxon>Ramalina</taxon>
    </lineage>
</organism>
<protein>
    <recommendedName>
        <fullName evidence="8">Dolichyl-diphosphooligosaccharide--protein glycosyltransferase subunit WBP1</fullName>
        <shortName evidence="8">Oligosaccharyl transferase subunit WBP1</shortName>
    </recommendedName>
</protein>
<dbReference type="InterPro" id="IPR055459">
    <property type="entry name" value="OST48_MD"/>
</dbReference>
<evidence type="ECO:0000256" key="2">
    <source>
        <dbReference type="ARBA" id="ARBA00004922"/>
    </source>
</evidence>
<keyword evidence="5 8" id="KW-0256">Endoplasmic reticulum</keyword>
<evidence type="ECO:0000256" key="3">
    <source>
        <dbReference type="ARBA" id="ARBA00008743"/>
    </source>
</evidence>
<comment type="similarity">
    <text evidence="3 8">Belongs to the DDOST 48 kDa subunit family.</text>
</comment>
<keyword evidence="8" id="KW-0732">Signal</keyword>
<evidence type="ECO:0000313" key="11">
    <source>
        <dbReference type="EMBL" id="MDI1492171.1"/>
    </source>
</evidence>
<gene>
    <name evidence="11" type="primary">WBP1</name>
    <name evidence="11" type="ORF">OHK93_003383</name>
</gene>
<keyword evidence="7 8" id="KW-0472">Membrane</keyword>
<feature type="domain" description="OST48 middle" evidence="10">
    <location>
        <begin position="294"/>
        <end position="412"/>
    </location>
</feature>
<comment type="pathway">
    <text evidence="2 8">Protein modification; protein glycosylation.</text>
</comment>
<comment type="subunit">
    <text evidence="8">Component of the oligosaccharyltransferase (OST) complex.</text>
</comment>
<evidence type="ECO:0000259" key="10">
    <source>
        <dbReference type="Pfam" id="PF23358"/>
    </source>
</evidence>
<keyword evidence="12" id="KW-1185">Reference proteome</keyword>
<dbReference type="PANTHER" id="PTHR10830">
    <property type="entry name" value="DOLICHYL-DIPHOSPHOOLIGOSACCHARIDE--PROTEIN GLYCOSYLTRANSFERASE 48 KDA SUBUNIT"/>
    <property type="match status" value="1"/>
</dbReference>
<evidence type="ECO:0000256" key="8">
    <source>
        <dbReference type="RuleBase" id="RU361142"/>
    </source>
</evidence>
<comment type="caution">
    <text evidence="11">The sequence shown here is derived from an EMBL/GenBank/DDBJ whole genome shotgun (WGS) entry which is preliminary data.</text>
</comment>
<feature type="domain" description="OST48 N-terminal" evidence="9">
    <location>
        <begin position="79"/>
        <end position="276"/>
    </location>
</feature>
<dbReference type="PANTHER" id="PTHR10830:SF0">
    <property type="entry name" value="DOLICHYL-DIPHOSPHOOLIGOSACCHARIDE--PROTEIN GLYCOSYLTRANSFERASE 48 KDA SUBUNIT"/>
    <property type="match status" value="1"/>
</dbReference>
<dbReference type="AlphaFoldDB" id="A0AA43QT48"/>
<dbReference type="InterPro" id="IPR005013">
    <property type="entry name" value="DDOST_48_kDa_subunit"/>
</dbReference>
<feature type="transmembrane region" description="Helical" evidence="8">
    <location>
        <begin position="389"/>
        <end position="411"/>
    </location>
</feature>
<evidence type="ECO:0000256" key="1">
    <source>
        <dbReference type="ARBA" id="ARBA00004479"/>
    </source>
</evidence>
<dbReference type="InterPro" id="IPR055457">
    <property type="entry name" value="OST48_N"/>
</dbReference>
<evidence type="ECO:0000256" key="4">
    <source>
        <dbReference type="ARBA" id="ARBA00022692"/>
    </source>
</evidence>
<dbReference type="GO" id="GO:0008250">
    <property type="term" value="C:oligosaccharyltransferase complex"/>
    <property type="evidence" value="ECO:0007669"/>
    <property type="project" value="TreeGrafter"/>
</dbReference>
<keyword evidence="11" id="KW-0808">Transferase</keyword>
<proteinExistence type="inferred from homology"/>